<dbReference type="Proteomes" id="UP001168877">
    <property type="component" value="Unassembled WGS sequence"/>
</dbReference>
<dbReference type="InterPro" id="IPR016193">
    <property type="entry name" value="Cytidine_deaminase-like"/>
</dbReference>
<dbReference type="PROSITE" id="PS51747">
    <property type="entry name" value="CYT_DCMP_DEAMINASES_2"/>
    <property type="match status" value="1"/>
</dbReference>
<proteinExistence type="inferred from homology"/>
<feature type="region of interest" description="Disordered" evidence="3">
    <location>
        <begin position="284"/>
        <end position="328"/>
    </location>
</feature>
<dbReference type="Gene3D" id="3.40.140.10">
    <property type="entry name" value="Cytidine Deaminase, domain 2"/>
    <property type="match status" value="1"/>
</dbReference>
<reference evidence="5" key="1">
    <citation type="journal article" date="2022" name="Plant J.">
        <title>Strategies of tolerance reflected in two North American maple genomes.</title>
        <authorList>
            <person name="McEvoy S.L."/>
            <person name="Sezen U.U."/>
            <person name="Trouern-Trend A."/>
            <person name="McMahon S.M."/>
            <person name="Schaberg P.G."/>
            <person name="Yang J."/>
            <person name="Wegrzyn J.L."/>
            <person name="Swenson N.G."/>
        </authorList>
    </citation>
    <scope>NUCLEOTIDE SEQUENCE</scope>
    <source>
        <strain evidence="5">NS2018</strain>
    </source>
</reference>
<evidence type="ECO:0000256" key="1">
    <source>
        <dbReference type="ARBA" id="ARBA00022694"/>
    </source>
</evidence>
<protein>
    <recommendedName>
        <fullName evidence="4">CMP/dCMP-type deaminase domain-containing protein</fullName>
    </recommendedName>
</protein>
<evidence type="ECO:0000313" key="6">
    <source>
        <dbReference type="Proteomes" id="UP001168877"/>
    </source>
</evidence>
<dbReference type="GO" id="GO:0002100">
    <property type="term" value="P:tRNA wobble adenosine to inosine editing"/>
    <property type="evidence" value="ECO:0007669"/>
    <property type="project" value="InterPro"/>
</dbReference>
<comment type="caution">
    <text evidence="5">The sequence shown here is derived from an EMBL/GenBank/DDBJ whole genome shotgun (WGS) entry which is preliminary data.</text>
</comment>
<feature type="domain" description="CMP/dCMP-type deaminase" evidence="4">
    <location>
        <begin position="260"/>
        <end position="385"/>
    </location>
</feature>
<keyword evidence="1" id="KW-0819">tRNA processing</keyword>
<keyword evidence="6" id="KW-1185">Reference proteome</keyword>
<dbReference type="PANTHER" id="PTHR11079:SF156">
    <property type="entry name" value="INACTIVE TRNA-SPECIFIC ADENOSINE DEAMINASE-LIKE PROTEIN 3-RELATED"/>
    <property type="match status" value="1"/>
</dbReference>
<feature type="compositionally biased region" description="Basic and acidic residues" evidence="3">
    <location>
        <begin position="606"/>
        <end position="620"/>
    </location>
</feature>
<dbReference type="GO" id="GO:0005737">
    <property type="term" value="C:cytoplasm"/>
    <property type="evidence" value="ECO:0007669"/>
    <property type="project" value="TreeGrafter"/>
</dbReference>
<evidence type="ECO:0000259" key="4">
    <source>
        <dbReference type="PROSITE" id="PS51747"/>
    </source>
</evidence>
<dbReference type="GO" id="GO:0046872">
    <property type="term" value="F:metal ion binding"/>
    <property type="evidence" value="ECO:0007669"/>
    <property type="project" value="UniProtKB-KW"/>
</dbReference>
<gene>
    <name evidence="5" type="ORF">LWI29_034938</name>
</gene>
<evidence type="ECO:0000256" key="3">
    <source>
        <dbReference type="SAM" id="MobiDB-lite"/>
    </source>
</evidence>
<dbReference type="AlphaFoldDB" id="A0AA39RNT7"/>
<evidence type="ECO:0000313" key="5">
    <source>
        <dbReference type="EMBL" id="KAK0577553.1"/>
    </source>
</evidence>
<feature type="compositionally biased region" description="Basic and acidic residues" evidence="3">
    <location>
        <begin position="581"/>
        <end position="598"/>
    </location>
</feature>
<organism evidence="5 6">
    <name type="scientific">Acer saccharum</name>
    <name type="common">Sugar maple</name>
    <dbReference type="NCBI Taxonomy" id="4024"/>
    <lineage>
        <taxon>Eukaryota</taxon>
        <taxon>Viridiplantae</taxon>
        <taxon>Streptophyta</taxon>
        <taxon>Embryophyta</taxon>
        <taxon>Tracheophyta</taxon>
        <taxon>Spermatophyta</taxon>
        <taxon>Magnoliopsida</taxon>
        <taxon>eudicotyledons</taxon>
        <taxon>Gunneridae</taxon>
        <taxon>Pentapetalae</taxon>
        <taxon>rosids</taxon>
        <taxon>malvids</taxon>
        <taxon>Sapindales</taxon>
        <taxon>Sapindaceae</taxon>
        <taxon>Hippocastanoideae</taxon>
        <taxon>Acereae</taxon>
        <taxon>Acer</taxon>
    </lineage>
</organism>
<dbReference type="SUPFAM" id="SSF53927">
    <property type="entry name" value="Cytidine deaminase-like"/>
    <property type="match status" value="1"/>
</dbReference>
<feature type="region of interest" description="Disordered" evidence="3">
    <location>
        <begin position="499"/>
        <end position="523"/>
    </location>
</feature>
<reference evidence="5" key="2">
    <citation type="submission" date="2023-06" db="EMBL/GenBank/DDBJ databases">
        <authorList>
            <person name="Swenson N.G."/>
            <person name="Wegrzyn J.L."/>
            <person name="Mcevoy S.L."/>
        </authorList>
    </citation>
    <scope>NUCLEOTIDE SEQUENCE</scope>
    <source>
        <strain evidence="5">NS2018</strain>
        <tissue evidence="5">Leaf</tissue>
    </source>
</reference>
<dbReference type="GO" id="GO:0005634">
    <property type="term" value="C:nucleus"/>
    <property type="evidence" value="ECO:0007669"/>
    <property type="project" value="TreeGrafter"/>
</dbReference>
<name>A0AA39RNT7_ACESA</name>
<sequence length="648" mass="72435">MNTWQILHVPDKPPIPPHQQPTVNVLASDIEPKLANTIIRRLNQISPLEIPRHVKRIQKKHVEGGKIKLLVILCVAGDGENESNNIPEGVQQLINSYQLSPFITKVCQYAATSKEDWEEQCKLWPTSFHPPTYNIDGIGGFSEEDSHSVFDFMQLTLKMARSGDGLIVNAAVIVDPSVNQVIASACDQTCSLYSSKAESCIRNCTKQPEVYGSHHDSSVVADHVNVSSNVSHDEPKQRHIGASCLNPWQWAQQKLQTTSSSWHPLRHASIVAIESSAARDRRLFPSLGQDGDKSNGVDSIQSSSTSTTPTKRQKTDSTNAENGDKLDAHTEGLSSVSARPYLCTGYDIYLVWEPCAMCAMALVHQRIRRIFYAFPNPHAGALGSVHRLQGEKSLNHHYAVFRVVLPKELLDRDEIARTSENDKRANTGCQSSLSVPVSVSLSLKIVPRLSVLLKLFLDYELPLHFLLSDERCNQLFNTKASFSSFSIIFTFKMEEKRSDLGEDHSNSQGHKMKTPESHKKYANRDAMSRSDLWTDGLICAFEFIRGHKRSTNSKVPSRTSDGDHSKMPVPVNRLSEASSQKLDRSKLLDSSSKDEFRSNQKSPFSDYRDSDNHQSGHLNATERFDGSHWVPIGWARISELVQTMQVDG</sequence>
<feature type="compositionally biased region" description="Basic and acidic residues" evidence="3">
    <location>
        <begin position="513"/>
        <end position="523"/>
    </location>
</feature>
<feature type="region of interest" description="Disordered" evidence="3">
    <location>
        <begin position="550"/>
        <end position="620"/>
    </location>
</feature>
<dbReference type="InterPro" id="IPR002125">
    <property type="entry name" value="CMP_dCMP_dom"/>
</dbReference>
<accession>A0AA39RNT7</accession>
<dbReference type="EMBL" id="JAUESC010000386">
    <property type="protein sequence ID" value="KAK0577553.1"/>
    <property type="molecule type" value="Genomic_DNA"/>
</dbReference>
<dbReference type="GO" id="GO:0052717">
    <property type="term" value="F:tRNA-specific adenosine-34 deaminase activity"/>
    <property type="evidence" value="ECO:0007669"/>
    <property type="project" value="UniProtKB-EC"/>
</dbReference>
<evidence type="ECO:0000256" key="2">
    <source>
        <dbReference type="ARBA" id="ARBA00038160"/>
    </source>
</evidence>
<dbReference type="PANTHER" id="PTHR11079">
    <property type="entry name" value="CYTOSINE DEAMINASE FAMILY MEMBER"/>
    <property type="match status" value="1"/>
</dbReference>
<comment type="similarity">
    <text evidence="2">Belongs to the cytidine and deoxycytidylate deaminase family. ADAT3 subfamily.</text>
</comment>